<dbReference type="AlphaFoldDB" id="A0AAN9Y848"/>
<accession>A0AAN9Y848</accession>
<dbReference type="InterPro" id="IPR032675">
    <property type="entry name" value="LRR_dom_sf"/>
</dbReference>
<dbReference type="SUPFAM" id="SSF52047">
    <property type="entry name" value="RNI-like"/>
    <property type="match status" value="1"/>
</dbReference>
<dbReference type="EMBL" id="JBBCAQ010000008">
    <property type="protein sequence ID" value="KAK7602631.1"/>
    <property type="molecule type" value="Genomic_DNA"/>
</dbReference>
<sequence>MKAKDRKQYRITCQRLKNCCNSREIQKSEKLHLPGVSHLEDIVSTLLSSERSIMNLKFSNYRFDGVDLPLWDKCGHKIEQLELEYCTINPASMQKILTDCTRLSHLALRYVYFVEHKLKNAEFSLFISQINQNKVVAGCIKTLVIITDENITLKGLKSLISIFPNVKNLEFKFLHVSPWPDEHSYPGECELKSYSCQDFAKFLASSLPQLENLKVHIPDECKCDKFIHETSFPRLKTAEFSKGDEFTNIHDERIIYLTRVYRFTPSSGFKDVTSIEIPQGRRLENIIQVLQELPNLRKITMTLGLIVDFKKFSLFYECLANSKLEKVEIDNTLRNGWWFSLLYKMVNDRRLPINSTVKELKLTNQTPDDTFISLFLKCFSALTHLKLIIKGKEANFANIFYEKNLKCIQLESSERRVLPHNPCTLQVQNITPDVIIENLEYLRIEIGILKEMLAQTPAICFPNLRFLHISYFEALKHLGKNSRKHASEHASKRDILPYKQWFASWFDHCPCLTTIFLMNQGGGICLYYDPVRGEIRECSLHERFMPFNVSFRSIIYDFDEDSNPGINMFQHFRNLKSFFDLWVNST</sequence>
<evidence type="ECO:0000313" key="2">
    <source>
        <dbReference type="Proteomes" id="UP001367676"/>
    </source>
</evidence>
<comment type="caution">
    <text evidence="1">The sequence shown here is derived from an EMBL/GenBank/DDBJ whole genome shotgun (WGS) entry which is preliminary data.</text>
</comment>
<name>A0AAN9Y848_9HEMI</name>
<dbReference type="Proteomes" id="UP001367676">
    <property type="component" value="Unassembled WGS sequence"/>
</dbReference>
<gene>
    <name evidence="1" type="ORF">V9T40_008220</name>
</gene>
<evidence type="ECO:0000313" key="1">
    <source>
        <dbReference type="EMBL" id="KAK7602631.1"/>
    </source>
</evidence>
<protein>
    <submittedName>
        <fullName evidence="1">Uncharacterized protein</fullName>
    </submittedName>
</protein>
<proteinExistence type="predicted"/>
<dbReference type="Gene3D" id="3.80.10.10">
    <property type="entry name" value="Ribonuclease Inhibitor"/>
    <property type="match status" value="1"/>
</dbReference>
<organism evidence="1 2">
    <name type="scientific">Parthenolecanium corni</name>
    <dbReference type="NCBI Taxonomy" id="536013"/>
    <lineage>
        <taxon>Eukaryota</taxon>
        <taxon>Metazoa</taxon>
        <taxon>Ecdysozoa</taxon>
        <taxon>Arthropoda</taxon>
        <taxon>Hexapoda</taxon>
        <taxon>Insecta</taxon>
        <taxon>Pterygota</taxon>
        <taxon>Neoptera</taxon>
        <taxon>Paraneoptera</taxon>
        <taxon>Hemiptera</taxon>
        <taxon>Sternorrhyncha</taxon>
        <taxon>Coccoidea</taxon>
        <taxon>Coccidae</taxon>
        <taxon>Parthenolecanium</taxon>
    </lineage>
</organism>
<keyword evidence="2" id="KW-1185">Reference proteome</keyword>
<reference evidence="1 2" key="1">
    <citation type="submission" date="2024-03" db="EMBL/GenBank/DDBJ databases">
        <title>Adaptation during the transition from Ophiocordyceps entomopathogen to insect associate is accompanied by gene loss and intensified selection.</title>
        <authorList>
            <person name="Ward C.M."/>
            <person name="Onetto C.A."/>
            <person name="Borneman A.R."/>
        </authorList>
    </citation>
    <scope>NUCLEOTIDE SEQUENCE [LARGE SCALE GENOMIC DNA]</scope>
    <source>
        <strain evidence="1">AWRI1</strain>
        <tissue evidence="1">Single Adult Female</tissue>
    </source>
</reference>